<gene>
    <name evidence="1" type="ORF">ACH50_10895</name>
</gene>
<keyword evidence="2" id="KW-1185">Reference proteome</keyword>
<sequence length="281" mass="30105">MKKIKKGLTFTCVILISMAFLLTGCVSKNSRESADILAKQSGLISENFSANGIYFRTWQRITPPVTLLRVYVEGDGFAWVSRTRPSDDPTPHNPVGLALAAADQSANILYLARPCQFIGPPLPAACNVHLWTDKRFSSNVIQAMNEVLSQVIQRYPQAKVELVGYSGGGNIAALLAAQRTDVVSLRTVAGNLDVAYVNALHRVSAMPDAQSAADVAPELASLPQIHFSGADDRTVPPAVAARFQQVTGARCAQVEVVPGMAHGSDWAALWPGLLAKAPVCR</sequence>
<dbReference type="RefSeq" id="WP_048887970.1">
    <property type="nucleotide sequence ID" value="NZ_LFEJ01000014.1"/>
</dbReference>
<dbReference type="Gene3D" id="3.40.50.1820">
    <property type="entry name" value="alpha/beta hydrolase"/>
    <property type="match status" value="1"/>
</dbReference>
<accession>A0A0J8VMB1</accession>
<dbReference type="STRING" id="1121863.GCA_000621185_02258"/>
<evidence type="ECO:0000313" key="2">
    <source>
        <dbReference type="Proteomes" id="UP000037315"/>
    </source>
</evidence>
<evidence type="ECO:0000313" key="1">
    <source>
        <dbReference type="EMBL" id="KMV34648.1"/>
    </source>
</evidence>
<dbReference type="InterPro" id="IPR029058">
    <property type="entry name" value="AB_hydrolase_fold"/>
</dbReference>
<protein>
    <submittedName>
        <fullName evidence="1">Esterase</fullName>
    </submittedName>
</protein>
<reference evidence="1 2" key="1">
    <citation type="submission" date="2015-06" db="EMBL/GenBank/DDBJ databases">
        <title>Genome sequencing of Cronobacter sp. strain DJ34 isolated from petroleum contaminated sludge of Duliajan Oil Fields, Assam, India.</title>
        <authorList>
            <person name="Pal S."/>
            <person name="Banerjee T.D."/>
            <person name="Roy A."/>
            <person name="Sar P."/>
            <person name="Kazy S.K."/>
        </authorList>
    </citation>
    <scope>NUCLEOTIDE SEQUENCE [LARGE SCALE GENOMIC DNA]</scope>
    <source>
        <strain evidence="1 2">DJ34</strain>
    </source>
</reference>
<organism evidence="1 2">
    <name type="scientific">Franconibacter pulveris</name>
    <dbReference type="NCBI Taxonomy" id="435910"/>
    <lineage>
        <taxon>Bacteria</taxon>
        <taxon>Pseudomonadati</taxon>
        <taxon>Pseudomonadota</taxon>
        <taxon>Gammaproteobacteria</taxon>
        <taxon>Enterobacterales</taxon>
        <taxon>Enterobacteriaceae</taxon>
        <taxon>Franconibacter</taxon>
    </lineage>
</organism>
<dbReference type="SUPFAM" id="SSF53474">
    <property type="entry name" value="alpha/beta-Hydrolases"/>
    <property type="match status" value="1"/>
</dbReference>
<dbReference type="AlphaFoldDB" id="A0A0J8VMB1"/>
<comment type="caution">
    <text evidence="1">The sequence shown here is derived from an EMBL/GenBank/DDBJ whole genome shotgun (WGS) entry which is preliminary data.</text>
</comment>
<dbReference type="Proteomes" id="UP000037315">
    <property type="component" value="Unassembled WGS sequence"/>
</dbReference>
<name>A0A0J8VMB1_9ENTR</name>
<proteinExistence type="predicted"/>
<dbReference type="PATRIC" id="fig|1656095.3.peg.1206"/>
<dbReference type="OrthoDB" id="5451115at2"/>
<dbReference type="PROSITE" id="PS51257">
    <property type="entry name" value="PROKAR_LIPOPROTEIN"/>
    <property type="match status" value="1"/>
</dbReference>
<dbReference type="EMBL" id="LFEJ01000014">
    <property type="protein sequence ID" value="KMV34648.1"/>
    <property type="molecule type" value="Genomic_DNA"/>
</dbReference>